<dbReference type="EC" id="3.1.4.4" evidence="7"/>
<evidence type="ECO:0000256" key="7">
    <source>
        <dbReference type="PIRNR" id="PIRNR009376"/>
    </source>
</evidence>
<gene>
    <name evidence="10" type="ORF">JX265_004305</name>
</gene>
<feature type="region of interest" description="Disordered" evidence="8">
    <location>
        <begin position="1354"/>
        <end position="1420"/>
    </location>
</feature>
<evidence type="ECO:0000256" key="6">
    <source>
        <dbReference type="ARBA" id="ARBA00023098"/>
    </source>
</evidence>
<feature type="region of interest" description="Disordered" evidence="8">
    <location>
        <begin position="1567"/>
        <end position="1625"/>
    </location>
</feature>
<feature type="compositionally biased region" description="Low complexity" evidence="8">
    <location>
        <begin position="83"/>
        <end position="97"/>
    </location>
</feature>
<dbReference type="GO" id="GO:0009395">
    <property type="term" value="P:phospholipid catabolic process"/>
    <property type="evidence" value="ECO:0007669"/>
    <property type="project" value="TreeGrafter"/>
</dbReference>
<feature type="region of interest" description="Disordered" evidence="8">
    <location>
        <begin position="756"/>
        <end position="782"/>
    </location>
</feature>
<proteinExistence type="inferred from homology"/>
<keyword evidence="6" id="KW-0443">Lipid metabolism</keyword>
<dbReference type="InterPro" id="IPR015679">
    <property type="entry name" value="PLipase_D_fam"/>
</dbReference>
<comment type="caution">
    <text evidence="10">The sequence shown here is derived from an EMBL/GenBank/DDBJ whole genome shotgun (WGS) entry which is preliminary data.</text>
</comment>
<dbReference type="GO" id="GO:0006654">
    <property type="term" value="P:phosphatidic acid biosynthetic process"/>
    <property type="evidence" value="ECO:0007669"/>
    <property type="project" value="InterPro"/>
</dbReference>
<name>A0A9Q0ASS5_9PEZI</name>
<feature type="domain" description="PLD phosphodiesterase" evidence="9">
    <location>
        <begin position="1252"/>
        <end position="1279"/>
    </location>
</feature>
<feature type="compositionally biased region" description="Polar residues" evidence="8">
    <location>
        <begin position="185"/>
        <end position="209"/>
    </location>
</feature>
<dbReference type="PANTHER" id="PTHR18896">
    <property type="entry name" value="PHOSPHOLIPASE D"/>
    <property type="match status" value="1"/>
</dbReference>
<dbReference type="PIRSF" id="PIRSF009376">
    <property type="entry name" value="Phospholipase_D_euk"/>
    <property type="match status" value="1"/>
</dbReference>
<keyword evidence="5 7" id="KW-0442">Lipid degradation</keyword>
<feature type="compositionally biased region" description="Acidic residues" evidence="8">
    <location>
        <begin position="224"/>
        <end position="233"/>
    </location>
</feature>
<dbReference type="InterPro" id="IPR016555">
    <property type="entry name" value="PLipase_D_euk"/>
</dbReference>
<dbReference type="CDD" id="cd09138">
    <property type="entry name" value="PLDc_vPLD1_2_yPLD_like_1"/>
    <property type="match status" value="1"/>
</dbReference>
<evidence type="ECO:0000313" key="11">
    <source>
        <dbReference type="Proteomes" id="UP000829685"/>
    </source>
</evidence>
<feature type="compositionally biased region" description="Basic residues" evidence="8">
    <location>
        <begin position="243"/>
        <end position="253"/>
    </location>
</feature>
<feature type="compositionally biased region" description="Basic and acidic residues" evidence="8">
    <location>
        <begin position="1610"/>
        <end position="1620"/>
    </location>
</feature>
<feature type="compositionally biased region" description="Low complexity" evidence="8">
    <location>
        <begin position="564"/>
        <end position="574"/>
    </location>
</feature>
<dbReference type="FunFam" id="3.30.870.10:FF:000011">
    <property type="entry name" value="Phospholipase"/>
    <property type="match status" value="1"/>
</dbReference>
<feature type="compositionally biased region" description="Low complexity" evidence="8">
    <location>
        <begin position="1592"/>
        <end position="1609"/>
    </location>
</feature>
<dbReference type="GO" id="GO:0035556">
    <property type="term" value="P:intracellular signal transduction"/>
    <property type="evidence" value="ECO:0007669"/>
    <property type="project" value="InterPro"/>
</dbReference>
<evidence type="ECO:0000259" key="9">
    <source>
        <dbReference type="PROSITE" id="PS50035"/>
    </source>
</evidence>
<keyword evidence="4 7" id="KW-0378">Hydrolase</keyword>
<feature type="region of interest" description="Disordered" evidence="8">
    <location>
        <begin position="1"/>
        <end position="356"/>
    </location>
</feature>
<feature type="domain" description="PLD phosphodiesterase" evidence="9">
    <location>
        <begin position="945"/>
        <end position="972"/>
    </location>
</feature>
<evidence type="ECO:0000256" key="3">
    <source>
        <dbReference type="ARBA" id="ARBA00022737"/>
    </source>
</evidence>
<comment type="similarity">
    <text evidence="2 7">Belongs to the phospholipase D family.</text>
</comment>
<protein>
    <recommendedName>
        <fullName evidence="7">Phospholipase</fullName>
        <ecNumber evidence="7">3.1.4.4</ecNumber>
    </recommendedName>
</protein>
<dbReference type="Pfam" id="PF00614">
    <property type="entry name" value="PLDc"/>
    <property type="match status" value="1"/>
</dbReference>
<feature type="compositionally biased region" description="Basic and acidic residues" evidence="8">
    <location>
        <begin position="292"/>
        <end position="306"/>
    </location>
</feature>
<evidence type="ECO:0000256" key="1">
    <source>
        <dbReference type="ARBA" id="ARBA00000798"/>
    </source>
</evidence>
<feature type="compositionally biased region" description="Basic residues" evidence="8">
    <location>
        <begin position="1737"/>
        <end position="1749"/>
    </location>
</feature>
<dbReference type="InterPro" id="IPR001736">
    <property type="entry name" value="PLipase_D/transphosphatidylase"/>
</dbReference>
<dbReference type="SMART" id="SM00155">
    <property type="entry name" value="PLDc"/>
    <property type="match status" value="2"/>
</dbReference>
<dbReference type="InterPro" id="IPR025202">
    <property type="entry name" value="PLD-like_dom"/>
</dbReference>
<dbReference type="Gene3D" id="3.30.870.10">
    <property type="entry name" value="Endonuclease Chain A"/>
    <property type="match status" value="2"/>
</dbReference>
<dbReference type="Pfam" id="PF13091">
    <property type="entry name" value="PLDc_2"/>
    <property type="match status" value="1"/>
</dbReference>
<dbReference type="PANTHER" id="PTHR18896:SF76">
    <property type="entry name" value="PHOSPHOLIPASE"/>
    <property type="match status" value="1"/>
</dbReference>
<dbReference type="PROSITE" id="PS50035">
    <property type="entry name" value="PLD"/>
    <property type="match status" value="2"/>
</dbReference>
<evidence type="ECO:0000256" key="5">
    <source>
        <dbReference type="ARBA" id="ARBA00022963"/>
    </source>
</evidence>
<evidence type="ECO:0000256" key="8">
    <source>
        <dbReference type="SAM" id="MobiDB-lite"/>
    </source>
</evidence>
<keyword evidence="11" id="KW-1185">Reference proteome</keyword>
<accession>A0A9Q0ASS5</accession>
<dbReference type="SUPFAM" id="SSF56024">
    <property type="entry name" value="Phospholipase D/nuclease"/>
    <property type="match status" value="2"/>
</dbReference>
<dbReference type="Proteomes" id="UP000829685">
    <property type="component" value="Unassembled WGS sequence"/>
</dbReference>
<organism evidence="10 11">
    <name type="scientific">Neoarthrinium moseri</name>
    <dbReference type="NCBI Taxonomy" id="1658444"/>
    <lineage>
        <taxon>Eukaryota</taxon>
        <taxon>Fungi</taxon>
        <taxon>Dikarya</taxon>
        <taxon>Ascomycota</taxon>
        <taxon>Pezizomycotina</taxon>
        <taxon>Sordariomycetes</taxon>
        <taxon>Xylariomycetidae</taxon>
        <taxon>Amphisphaeriales</taxon>
        <taxon>Apiosporaceae</taxon>
        <taxon>Neoarthrinium</taxon>
    </lineage>
</organism>
<feature type="compositionally biased region" description="Polar residues" evidence="8">
    <location>
        <begin position="1401"/>
        <end position="1411"/>
    </location>
</feature>
<reference evidence="10" key="1">
    <citation type="submission" date="2021-03" db="EMBL/GenBank/DDBJ databases">
        <title>Revisited historic fungal species revealed as producer of novel bioactive compounds through whole genome sequencing and comparative genomics.</title>
        <authorList>
            <person name="Vignolle G.A."/>
            <person name="Hochenegger N."/>
            <person name="Mach R.L."/>
            <person name="Mach-Aigner A.R."/>
            <person name="Javad Rahimi M."/>
            <person name="Salim K.A."/>
            <person name="Chan C.M."/>
            <person name="Lim L.B.L."/>
            <person name="Cai F."/>
            <person name="Druzhinina I.S."/>
            <person name="U'Ren J.M."/>
            <person name="Derntl C."/>
        </authorList>
    </citation>
    <scope>NUCLEOTIDE SEQUENCE</scope>
    <source>
        <strain evidence="10">TUCIM 5799</strain>
    </source>
</reference>
<feature type="compositionally biased region" description="Basic and acidic residues" evidence="8">
    <location>
        <begin position="1"/>
        <end position="18"/>
    </location>
</feature>
<evidence type="ECO:0000256" key="2">
    <source>
        <dbReference type="ARBA" id="ARBA00008664"/>
    </source>
</evidence>
<dbReference type="CDD" id="cd01254">
    <property type="entry name" value="PH_PLD"/>
    <property type="match status" value="1"/>
</dbReference>
<dbReference type="EMBL" id="JAFIMR010000008">
    <property type="protein sequence ID" value="KAI1875247.1"/>
    <property type="molecule type" value="Genomic_DNA"/>
</dbReference>
<dbReference type="GO" id="GO:0004630">
    <property type="term" value="F:phospholipase D activity"/>
    <property type="evidence" value="ECO:0007669"/>
    <property type="project" value="UniProtKB-UniRule"/>
</dbReference>
<feature type="compositionally biased region" description="Polar residues" evidence="8">
    <location>
        <begin position="45"/>
        <end position="58"/>
    </location>
</feature>
<sequence>MSGPDRHDSPSPRTKDQDATSPTPSRAIDRPTFIRALSGPAAPTRTHTSDFLSPNGGLSETPVEESHEAYDYLNGGLPHADLSPVSGSGNGSRNGSPGLPPSAIPTSPRRHFFARSSGNGDISPSLDGASPAPGRRSVQFARADTVLDPPSIHSHTRHDSWDADPSGRSRGERLMSKLKALTAAGPSQTPRPFATSDTPQASTSSSPVMSRSHRIPTITHEEGSDADVEESGDEGAARQAAKPNKRKRMRRRLKNLDIRSAQNTPRIGDEFDSPAMEGRFRTLARRSTMPDASEHRAGLSEGEGRDQLVGTRRGWSRGNSWISHTRQEQDQDGESSQPRMPGHRRRISDMFGGGSDIDGVATPKRPLFGADRATTFGVQRWKQVKSTFKMLSGKRKNEQFDYYKSAELMAELRAVTPAVVILASMLQRDEHGYKRIPVLLEQLKLKIINSQPDKGEKEKGHSERHSIFTIALEYGSGPSRMTWTIERSVYEIAELHTRYRLSLGDKNPLQTSVNPKNKPKQPHFPRTAFPYLRSVRGLGLADSEDEDKGADGRIDEAVAEATAGEMTAAEGTASEMDRPGTARRKKSRINLLGIRRQSSGLGELPEGSNLNPQKAAMEAAIMRRKFVERQRNKLEKYLKEMIHWLMFRADANRLCRFLELSALGVRLAAEGSYHGKECFLHIQSSAGVDFRRVLTPSKVIARHSRKWFLVRQNYIVVAESPSTMNIYDVYLVDPSFRIVSKTNKLKQLGAMAIGDSDASKGKGKAVADDDHAQEETASSGKHHTLKIYTSERKIKLYSRKERIMQQFELSVKEMLKQTEWHQKHRFDSFAPVRSGAFAQWLVDGRDYMWNVSRAISMAQDVIYIHDWWLSPELYMRRPAAISQKWRLDRLLQRKAQEGVKVFVIIYRNVEQAIPIDSEYTKYALHNLHPNIMVQRSPNQFKKNQFFYAHHEKICIVDHDVAFVGGIDLCFGRWDSPQHYLTDDRPTGYEPDGETPKDTEHCQLWPGKDYSNPRVLDFFRLNEPYEEMYDRSKVPRMPWHDISMQVVGQPARDLTRHFIQRWNYLRRERKPTRPMPFLLPPPDANQADLENLGLTGTCEVQILRSAGDWSLGFPKDVTEHSIQTAYVNLIEQSEHFVYMENQFFITSTETLNTKVVNRIGDALVKRIIRAHEKNEDWRCCIMIPLVPGFQNTVDQDSGSSVRLIMQFQYRSICRGPHSIFGRLQAAGIDPEEYISFFSLRQWGKLANNSLVTEQLYIHAKTIIVDDRIVLIGSANINERSMLGSRDSECAAIVRDTKMVDSTMAGKPYLVGHFAHSLRMRLMREHLGLNVDEITEQERTASAGTDEEYEAEMSRIYDTDEFPSSAARNSSAGLRHSHGHSYNNEAKTHDHGYTSSSSSSSSGKSPTRRTSVAQRKRDSSLSALKAVRDGLSGLSSDGTKVDVKLPPPPMMVRRTTAEMGLTHLTQLPQLPLTDDTDIGGPPLHRDASGNPTHEQLNPLAADIRPAIIGFDVMRDPVNPSFWDDVWCRVADNNTKLYRRIFRCMPDSEVLTWKEYHDFDDYANRFQESMSGRKKSDEEAEVKSQISHQGGAGAGVAVPPAAQDLANASEKANAAKEHLKPDTNPKFVISNEDTMNEKAAHGEHDRQEEPKKPTLSLNTENEKANSHAPEAPSPVQPFPAFDQPQTEGHLEPLAAAGSHTQNSRERRTTFSSTDKPTSSQGGGPCTSSIYAAPNSGMGSTRRRRRATTKGSRRGPVFPYDVLSREQAEELCGMIQGHLVQFPYDWLESEEKDNHWLYQADLLAPKEIYD</sequence>
<feature type="region of interest" description="Disordered" evidence="8">
    <location>
        <begin position="564"/>
        <end position="585"/>
    </location>
</feature>
<keyword evidence="3" id="KW-0677">Repeat</keyword>
<feature type="region of interest" description="Disordered" evidence="8">
    <location>
        <begin position="505"/>
        <end position="526"/>
    </location>
</feature>
<feature type="region of interest" description="Disordered" evidence="8">
    <location>
        <begin position="1656"/>
        <end position="1752"/>
    </location>
</feature>
<feature type="compositionally biased region" description="Basic and acidic residues" evidence="8">
    <location>
        <begin position="757"/>
        <end position="774"/>
    </location>
</feature>
<feature type="compositionally biased region" description="Polar residues" evidence="8">
    <location>
        <begin position="1706"/>
        <end position="1726"/>
    </location>
</feature>
<evidence type="ECO:0000313" key="10">
    <source>
        <dbReference type="EMBL" id="KAI1875247.1"/>
    </source>
</evidence>
<feature type="compositionally biased region" description="Basic and acidic residues" evidence="8">
    <location>
        <begin position="157"/>
        <end position="175"/>
    </location>
</feature>
<evidence type="ECO:0000256" key="4">
    <source>
        <dbReference type="ARBA" id="ARBA00022801"/>
    </source>
</evidence>
<comment type="catalytic activity">
    <reaction evidence="1 7">
        <text>a 1,2-diacyl-sn-glycero-3-phosphocholine + H2O = a 1,2-diacyl-sn-glycero-3-phosphate + choline + H(+)</text>
        <dbReference type="Rhea" id="RHEA:14445"/>
        <dbReference type="ChEBI" id="CHEBI:15354"/>
        <dbReference type="ChEBI" id="CHEBI:15377"/>
        <dbReference type="ChEBI" id="CHEBI:15378"/>
        <dbReference type="ChEBI" id="CHEBI:57643"/>
        <dbReference type="ChEBI" id="CHEBI:58608"/>
        <dbReference type="EC" id="3.1.4.4"/>
    </reaction>
</comment>
<dbReference type="CDD" id="cd09141">
    <property type="entry name" value="PLDc_vPLD1_2_yPLD_like_2"/>
    <property type="match status" value="1"/>
</dbReference>